<dbReference type="AlphaFoldDB" id="A0A1H3A724"/>
<feature type="domain" description="Integral membrane bound transporter" evidence="10">
    <location>
        <begin position="407"/>
        <end position="529"/>
    </location>
</feature>
<evidence type="ECO:0000259" key="10">
    <source>
        <dbReference type="Pfam" id="PF13515"/>
    </source>
</evidence>
<evidence type="ECO:0000313" key="12">
    <source>
        <dbReference type="Proteomes" id="UP000198569"/>
    </source>
</evidence>
<evidence type="ECO:0000256" key="3">
    <source>
        <dbReference type="ARBA" id="ARBA00022692"/>
    </source>
</evidence>
<dbReference type="Pfam" id="PF13515">
    <property type="entry name" value="FUSC_2"/>
    <property type="match status" value="1"/>
</dbReference>
<dbReference type="InterPro" id="IPR032692">
    <property type="entry name" value="YccS_N"/>
</dbReference>
<reference evidence="12" key="1">
    <citation type="submission" date="2016-10" db="EMBL/GenBank/DDBJ databases">
        <authorList>
            <person name="Varghese N."/>
            <person name="Submissions S."/>
        </authorList>
    </citation>
    <scope>NUCLEOTIDE SEQUENCE [LARGE SCALE GENOMIC DNA]</scope>
    <source>
        <strain evidence="12">DSM 15718</strain>
    </source>
</reference>
<evidence type="ECO:0000256" key="5">
    <source>
        <dbReference type="ARBA" id="ARBA00023136"/>
    </source>
</evidence>
<feature type="transmembrane region" description="Helical" evidence="8">
    <location>
        <begin position="449"/>
        <end position="480"/>
    </location>
</feature>
<feature type="transmembrane region" description="Helical" evidence="8">
    <location>
        <begin position="113"/>
        <end position="129"/>
    </location>
</feature>
<organism evidence="11 12">
    <name type="scientific">Flavobacterium degerlachei</name>
    <dbReference type="NCBI Taxonomy" id="229203"/>
    <lineage>
        <taxon>Bacteria</taxon>
        <taxon>Pseudomonadati</taxon>
        <taxon>Bacteroidota</taxon>
        <taxon>Flavobacteriia</taxon>
        <taxon>Flavobacteriales</taxon>
        <taxon>Flavobacteriaceae</taxon>
        <taxon>Flavobacterium</taxon>
    </lineage>
</organism>
<dbReference type="PANTHER" id="PTHR30509">
    <property type="entry name" value="P-HYDROXYBENZOIC ACID EFFLUX PUMP SUBUNIT-RELATED"/>
    <property type="match status" value="1"/>
</dbReference>
<evidence type="ECO:0000256" key="2">
    <source>
        <dbReference type="ARBA" id="ARBA00022475"/>
    </source>
</evidence>
<keyword evidence="12" id="KW-1185">Reference proteome</keyword>
<accession>A0A1H3A724</accession>
<feature type="transmembrane region" description="Helical" evidence="8">
    <location>
        <begin position="63"/>
        <end position="83"/>
    </location>
</feature>
<keyword evidence="5 8" id="KW-0472">Membrane</keyword>
<protein>
    <submittedName>
        <fullName evidence="11">TIGR01666 family membrane protein</fullName>
    </submittedName>
</protein>
<evidence type="ECO:0000259" key="9">
    <source>
        <dbReference type="Pfam" id="PF12805"/>
    </source>
</evidence>
<feature type="domain" description="Integral membrane protein YccS N-terminal" evidence="9">
    <location>
        <begin position="67"/>
        <end position="325"/>
    </location>
</feature>
<sequence>MISKIKQFADSTYFTNALKVTISAVVPVLLFSYLGHFRIGFTIALGAFFTYPSDIPSNLKHKINGILVAVLIVASVNLIINLIHPYPLIFYPILTLLIFFLSMISVYGQRATMVSFSALLSISLAFAHLQTGWEIVQYSGLIMSGGLFYLLVSLIFYYVRPHRYVELQISECIQLTSKYLKLRGDLWKVNSDRKAITKKQLHLQVQLNTIHENIREVLIRNRTVSGSSNQNRKMLMIFISLVEIMELAVSTSFDHNKLHQKFDNYPKVLNTYQNLAYHLATHLKQLSKSIQDRTKYVSKHNLDNDLKELELAIEDYEIDMDKARASEGVFMLKTMLNYAEKQVDTIKILERAYTSSVISNDFKGRDKDLEKFISTQYYPLSTMIENFSFSSTVFRHSLRLTITLVIGFIISQLLPFQNDYWIVLTIVVIMRQGYGLTKQRTFHRIFGTILGGFIAFGILSVIHDSSIIGALAIIAMLFGFSFTPSNYKIGATFITVYVIFIYGILTPNIEDVIQYRVLDTLVGASLSFLANYFLWPSWEFLNIPVYLEKSIDANRKYLQQISLLYNKKGDISTSYRLARKEAFVEIGNLMASFQRMIQEPKSKQNKLPQVYKLTVLNHTLLSSAASLGTYIQSHKTTEASEAFNVVISNVIQNLENAMLLLKEDEAEPKDNSTEEIGKRFTELKNIRARDLKQVNGIDEEAYQLKMQESQLVIEQLIWLTNLSENIVKTTKILMQAQS</sequence>
<feature type="transmembrane region" description="Helical" evidence="8">
    <location>
        <begin position="486"/>
        <end position="505"/>
    </location>
</feature>
<dbReference type="EMBL" id="FNMV01000008">
    <property type="protein sequence ID" value="SDX25241.1"/>
    <property type="molecule type" value="Genomic_DNA"/>
</dbReference>
<proteinExistence type="inferred from homology"/>
<dbReference type="Proteomes" id="UP000198569">
    <property type="component" value="Unassembled WGS sequence"/>
</dbReference>
<evidence type="ECO:0000256" key="8">
    <source>
        <dbReference type="SAM" id="Phobius"/>
    </source>
</evidence>
<evidence type="ECO:0000256" key="1">
    <source>
        <dbReference type="ARBA" id="ARBA00004651"/>
    </source>
</evidence>
<dbReference type="PANTHER" id="PTHR30509:SF8">
    <property type="entry name" value="INNER MEMBRANE PROTEIN YCCS"/>
    <property type="match status" value="1"/>
</dbReference>
<comment type="subcellular location">
    <subcellularLocation>
        <location evidence="1">Cell membrane</location>
        <topology evidence="1">Multi-pass membrane protein</topology>
    </subcellularLocation>
</comment>
<name>A0A1H3A724_9FLAO</name>
<dbReference type="InterPro" id="IPR049453">
    <property type="entry name" value="Memb_transporter_dom"/>
</dbReference>
<feature type="transmembrane region" description="Helical" evidence="8">
    <location>
        <begin position="135"/>
        <end position="159"/>
    </location>
</feature>
<feature type="transmembrane region" description="Helical" evidence="8">
    <location>
        <begin position="89"/>
        <end position="106"/>
    </location>
</feature>
<keyword evidence="7" id="KW-0175">Coiled coil</keyword>
<feature type="transmembrane region" description="Helical" evidence="8">
    <location>
        <begin position="20"/>
        <end position="51"/>
    </location>
</feature>
<evidence type="ECO:0000256" key="4">
    <source>
        <dbReference type="ARBA" id="ARBA00022989"/>
    </source>
</evidence>
<feature type="coiled-coil region" evidence="7">
    <location>
        <begin position="299"/>
        <end position="326"/>
    </location>
</feature>
<dbReference type="STRING" id="229203.SAMN05444338_108136"/>
<comment type="similarity">
    <text evidence="6">Belongs to the YccS/YhfK family.</text>
</comment>
<evidence type="ECO:0000256" key="6">
    <source>
        <dbReference type="ARBA" id="ARBA00043993"/>
    </source>
</evidence>
<dbReference type="OrthoDB" id="8670769at2"/>
<keyword evidence="2" id="KW-1003">Cell membrane</keyword>
<keyword evidence="3 8" id="KW-0812">Transmembrane</keyword>
<evidence type="ECO:0000256" key="7">
    <source>
        <dbReference type="SAM" id="Coils"/>
    </source>
</evidence>
<evidence type="ECO:0000313" key="11">
    <source>
        <dbReference type="EMBL" id="SDX25241.1"/>
    </source>
</evidence>
<dbReference type="RefSeq" id="WP_091432410.1">
    <property type="nucleotide sequence ID" value="NZ_FNMV01000008.1"/>
</dbReference>
<dbReference type="Pfam" id="PF12805">
    <property type="entry name" value="FUSC-like"/>
    <property type="match status" value="1"/>
</dbReference>
<keyword evidence="4 8" id="KW-1133">Transmembrane helix</keyword>
<dbReference type="GO" id="GO:0005886">
    <property type="term" value="C:plasma membrane"/>
    <property type="evidence" value="ECO:0007669"/>
    <property type="project" value="UniProtKB-SubCell"/>
</dbReference>
<gene>
    <name evidence="11" type="ORF">SAMN05444338_108136</name>
</gene>